<accession>A0A9D2J512</accession>
<feature type="domain" description="SnoaL-like" evidence="1">
    <location>
        <begin position="13"/>
        <end position="86"/>
    </location>
</feature>
<name>A0A9D2J512_9MICO</name>
<evidence type="ECO:0000259" key="1">
    <source>
        <dbReference type="Pfam" id="PF12680"/>
    </source>
</evidence>
<dbReference type="Gene3D" id="3.10.450.50">
    <property type="match status" value="1"/>
</dbReference>
<proteinExistence type="predicted"/>
<dbReference type="SUPFAM" id="SSF54427">
    <property type="entry name" value="NTF2-like"/>
    <property type="match status" value="1"/>
</dbReference>
<dbReference type="Proteomes" id="UP000824037">
    <property type="component" value="Unassembled WGS sequence"/>
</dbReference>
<dbReference type="AlphaFoldDB" id="A0A9D2J512"/>
<protein>
    <submittedName>
        <fullName evidence="2">Nuclear transport factor 2 family protein</fullName>
    </submittedName>
</protein>
<dbReference type="InterPro" id="IPR037401">
    <property type="entry name" value="SnoaL-like"/>
</dbReference>
<evidence type="ECO:0000313" key="3">
    <source>
        <dbReference type="Proteomes" id="UP000824037"/>
    </source>
</evidence>
<dbReference type="InterPro" id="IPR032710">
    <property type="entry name" value="NTF2-like_dom_sf"/>
</dbReference>
<sequence length="113" mass="12028">MSEDILSTLPTPVQQFVTAINTGDTEAFVAAFTTDGYVDDWGRVLRGPEGVRSWAGSDAIGAGAQMTILSAEVDGDTVRTRFSWSSNVFNGESDGIFTLDGDQLAGFRIPPAH</sequence>
<comment type="caution">
    <text evidence="2">The sequence shown here is derived from an EMBL/GenBank/DDBJ whole genome shotgun (WGS) entry which is preliminary data.</text>
</comment>
<dbReference type="EMBL" id="DXBY01000276">
    <property type="protein sequence ID" value="HIZ37265.1"/>
    <property type="molecule type" value="Genomic_DNA"/>
</dbReference>
<reference evidence="2" key="2">
    <citation type="submission" date="2021-04" db="EMBL/GenBank/DDBJ databases">
        <authorList>
            <person name="Gilroy R."/>
        </authorList>
    </citation>
    <scope>NUCLEOTIDE SEQUENCE</scope>
    <source>
        <strain evidence="2">ChiGjej4B4-7305</strain>
    </source>
</reference>
<organism evidence="2 3">
    <name type="scientific">Candidatus Ruania gallistercoris</name>
    <dbReference type="NCBI Taxonomy" id="2838746"/>
    <lineage>
        <taxon>Bacteria</taxon>
        <taxon>Bacillati</taxon>
        <taxon>Actinomycetota</taxon>
        <taxon>Actinomycetes</taxon>
        <taxon>Micrococcales</taxon>
        <taxon>Ruaniaceae</taxon>
        <taxon>Ruania</taxon>
    </lineage>
</organism>
<evidence type="ECO:0000313" key="2">
    <source>
        <dbReference type="EMBL" id="HIZ37265.1"/>
    </source>
</evidence>
<dbReference type="Pfam" id="PF12680">
    <property type="entry name" value="SnoaL_2"/>
    <property type="match status" value="1"/>
</dbReference>
<gene>
    <name evidence="2" type="ORF">H9815_15930</name>
</gene>
<reference evidence="2" key="1">
    <citation type="journal article" date="2021" name="PeerJ">
        <title>Extensive microbial diversity within the chicken gut microbiome revealed by metagenomics and culture.</title>
        <authorList>
            <person name="Gilroy R."/>
            <person name="Ravi A."/>
            <person name="Getino M."/>
            <person name="Pursley I."/>
            <person name="Horton D.L."/>
            <person name="Alikhan N.F."/>
            <person name="Baker D."/>
            <person name="Gharbi K."/>
            <person name="Hall N."/>
            <person name="Watson M."/>
            <person name="Adriaenssens E.M."/>
            <person name="Foster-Nyarko E."/>
            <person name="Jarju S."/>
            <person name="Secka A."/>
            <person name="Antonio M."/>
            <person name="Oren A."/>
            <person name="Chaudhuri R.R."/>
            <person name="La Ragione R."/>
            <person name="Hildebrand F."/>
            <person name="Pallen M.J."/>
        </authorList>
    </citation>
    <scope>NUCLEOTIDE SEQUENCE</scope>
    <source>
        <strain evidence="2">ChiGjej4B4-7305</strain>
    </source>
</reference>